<gene>
    <name evidence="1" type="ORF">SCA03_53490</name>
</gene>
<dbReference type="AlphaFoldDB" id="A0A4Y3R7P3"/>
<dbReference type="Proteomes" id="UP000319210">
    <property type="component" value="Unassembled WGS sequence"/>
</dbReference>
<comment type="caution">
    <text evidence="1">The sequence shown here is derived from an EMBL/GenBank/DDBJ whole genome shotgun (WGS) entry which is preliminary data.</text>
</comment>
<evidence type="ECO:0008006" key="3">
    <source>
        <dbReference type="Google" id="ProtNLM"/>
    </source>
</evidence>
<dbReference type="PRINTS" id="PR00364">
    <property type="entry name" value="DISEASERSIST"/>
</dbReference>
<dbReference type="RefSeq" id="WP_086815586.1">
    <property type="nucleotide sequence ID" value="NZ_BJMM01000036.1"/>
</dbReference>
<organism evidence="1 2">
    <name type="scientific">Streptomyces cacaoi</name>
    <dbReference type="NCBI Taxonomy" id="1898"/>
    <lineage>
        <taxon>Bacteria</taxon>
        <taxon>Bacillati</taxon>
        <taxon>Actinomycetota</taxon>
        <taxon>Actinomycetes</taxon>
        <taxon>Kitasatosporales</taxon>
        <taxon>Streptomycetaceae</taxon>
        <taxon>Streptomyces</taxon>
    </lineage>
</organism>
<keyword evidence="2" id="KW-1185">Reference proteome</keyword>
<reference evidence="1 2" key="1">
    <citation type="submission" date="2019-06" db="EMBL/GenBank/DDBJ databases">
        <title>Whole genome shotgun sequence of Streptomyces cacaoi subsp. cacaoi NBRC 12748.</title>
        <authorList>
            <person name="Hosoyama A."/>
            <person name="Uohara A."/>
            <person name="Ohji S."/>
            <person name="Ichikawa N."/>
        </authorList>
    </citation>
    <scope>NUCLEOTIDE SEQUENCE [LARGE SCALE GENOMIC DNA]</scope>
    <source>
        <strain evidence="1 2">NBRC 12748</strain>
    </source>
</reference>
<dbReference type="InterPro" id="IPR027417">
    <property type="entry name" value="P-loop_NTPase"/>
</dbReference>
<accession>A0A4Y3R7P3</accession>
<evidence type="ECO:0000313" key="1">
    <source>
        <dbReference type="EMBL" id="GEB52798.1"/>
    </source>
</evidence>
<dbReference type="SUPFAM" id="SSF52540">
    <property type="entry name" value="P-loop containing nucleoside triphosphate hydrolases"/>
    <property type="match status" value="1"/>
</dbReference>
<protein>
    <recommendedName>
        <fullName evidence="3">ATP-binding protein</fullName>
    </recommendedName>
</protein>
<evidence type="ECO:0000313" key="2">
    <source>
        <dbReference type="Proteomes" id="UP000319210"/>
    </source>
</evidence>
<proteinExistence type="predicted"/>
<sequence>MQTSPTSAKVDSRGKQLAALRRKAFTGRQAELRLLRELMLDERRGCFVVWLHGMGGIGKSTLLQRFGDEAEEHGRSCRRVDMRDIEPTAEAFRAALDAQGGHEEPGGPKVLLVDSGELLGPLEHWLRHEFLPALPADALLVVAGRQPPATEWRTDPQWWHALRSVQLSSMDDAEAALLLRNRHVDPADVPLVVRAAHGLPLALALIADAVARCPGTAEQTPRWELRDSPDLVGELLRLVLRETPTLTQADALYVLALARVTTEELVQHALELPRQEARRLCAWLRGLSWVRSTGEGLVPHELVRDALVADLRWRGTEKYERLFRRVHDHFGRKLTKGTGDRWAFGAGLAYLGRQHHTFRAAFDWRRAESIRVRPAVPQERGTVLDAVEREFGTEAGRLAEQWWHHRPSGFVVVEDPQRGVVGTLVAPVVEPEAEGLPDDPVVRAALDHIALRGPLRRSERLLVARWSTSGHEGDIGAGFALTTLWAKTPGLAVSWTCAPGHRPALSAALSLCGQHAAPAVTDVDGRQIVPHVRDWRVGPFTAWSDGLRARLLADEPGEAVVTEEPAEPQLPWPEFTEAVKQGYRHLQEPGRLAQNALLGTSLVPAGGDVSALREVLTDTVARLRSDPGRRQLGDILEITYLTGPRSQQAAAHRAALSFSTYRRRLSSALTQAAELLRERALYGAPE</sequence>
<dbReference type="OrthoDB" id="5167319at2"/>
<dbReference type="Gene3D" id="3.40.50.300">
    <property type="entry name" value="P-loop containing nucleotide triphosphate hydrolases"/>
    <property type="match status" value="1"/>
</dbReference>
<name>A0A4Y3R7P3_STRCI</name>
<dbReference type="EMBL" id="BJMM01000036">
    <property type="protein sequence ID" value="GEB52798.1"/>
    <property type="molecule type" value="Genomic_DNA"/>
</dbReference>